<dbReference type="EMBL" id="CM046389">
    <property type="protein sequence ID" value="KAI8567563.1"/>
    <property type="molecule type" value="Genomic_DNA"/>
</dbReference>
<dbReference type="Proteomes" id="UP001062846">
    <property type="component" value="Chromosome 2"/>
</dbReference>
<gene>
    <name evidence="1" type="ORF">RHMOL_Rhmol02G0131600</name>
</gene>
<sequence length="734" mass="83155">MDSASAGTGSSFVSSSSQTNAMDTNNPFWSYVTKLEKLGDQGGNTLWQCNFYSVVKKSSYTRVRGHLLKLSNGIGPSQNVTKEILTTMKKLDAEAKARMKENAPKKVPLPPSTRSSGFALEGYETKKQRTSGSRSETISPVEKAFDRGKRDQLHAEIARMLYSGGVPFNLARNPYYVSSYQFAANNPLFGYLPPGYNLLRTTLLQQEKTNVERLVLPIKGTWREKGVSIVSDGCSDSQRRLLINFMVVTEGGPMFVKAVDCSGDTKNKYFICKLLKEVIEEVGPENVVQVITDNAKNCAGAGLLIEGLYLNISWTPCVVHILNLALQNICAAKNVENNQVTYDECSWITIVADDVSFIKNYIMNHSMRLAIFNDFVPLKLLSVASTRFAFVMVMLKRFKLLKTSLQTMVISPRWNSYREDDMGKAKFVKEKVLDDVWWDSIDYILSFTSPMYDMLRICDTDKPCLHLVYDMWDTMIEKVKVAIYRHEGKRHEDSSTFYEVVHAILVDRWNKNNIPFHCLAYSLNPRYYSDEWLHEGPSRVPPHKDVEVARERMKCMKRYFPNSADRSKANMEFANFSSKAGEFGDSDSIHDRYAMDPKSWWVTYGANAPLLQSVALKLLVQPSSSSCSERNWSTYSFVHSAKRNKMTPKRAEDLVYIHSNLCLLSRRTRQYMEGQTKMWDIAGDAFDSFGDVGELDIAQLSLDEPELEAVVFTDDGDDVEIGDDGEIGDEAMEI</sequence>
<reference evidence="1" key="1">
    <citation type="submission" date="2022-02" db="EMBL/GenBank/DDBJ databases">
        <title>Plant Genome Project.</title>
        <authorList>
            <person name="Zhang R.-G."/>
        </authorList>
    </citation>
    <scope>NUCLEOTIDE SEQUENCE</scope>
    <source>
        <strain evidence="1">AT1</strain>
    </source>
</reference>
<name>A0ACC0PSP7_RHOML</name>
<organism evidence="1 2">
    <name type="scientific">Rhododendron molle</name>
    <name type="common">Chinese azalea</name>
    <name type="synonym">Azalea mollis</name>
    <dbReference type="NCBI Taxonomy" id="49168"/>
    <lineage>
        <taxon>Eukaryota</taxon>
        <taxon>Viridiplantae</taxon>
        <taxon>Streptophyta</taxon>
        <taxon>Embryophyta</taxon>
        <taxon>Tracheophyta</taxon>
        <taxon>Spermatophyta</taxon>
        <taxon>Magnoliopsida</taxon>
        <taxon>eudicotyledons</taxon>
        <taxon>Gunneridae</taxon>
        <taxon>Pentapetalae</taxon>
        <taxon>asterids</taxon>
        <taxon>Ericales</taxon>
        <taxon>Ericaceae</taxon>
        <taxon>Ericoideae</taxon>
        <taxon>Rhodoreae</taxon>
        <taxon>Rhododendron</taxon>
    </lineage>
</organism>
<accession>A0ACC0PSP7</accession>
<proteinExistence type="predicted"/>
<comment type="caution">
    <text evidence="1">The sequence shown here is derived from an EMBL/GenBank/DDBJ whole genome shotgun (WGS) entry which is preliminary data.</text>
</comment>
<protein>
    <submittedName>
        <fullName evidence="1">Uncharacterized protein</fullName>
    </submittedName>
</protein>
<evidence type="ECO:0000313" key="1">
    <source>
        <dbReference type="EMBL" id="KAI8567563.1"/>
    </source>
</evidence>
<keyword evidence="2" id="KW-1185">Reference proteome</keyword>
<evidence type="ECO:0000313" key="2">
    <source>
        <dbReference type="Proteomes" id="UP001062846"/>
    </source>
</evidence>